<dbReference type="Proteomes" id="UP001153076">
    <property type="component" value="Unassembled WGS sequence"/>
</dbReference>
<organism evidence="9 10">
    <name type="scientific">Carnegiea gigantea</name>
    <dbReference type="NCBI Taxonomy" id="171969"/>
    <lineage>
        <taxon>Eukaryota</taxon>
        <taxon>Viridiplantae</taxon>
        <taxon>Streptophyta</taxon>
        <taxon>Embryophyta</taxon>
        <taxon>Tracheophyta</taxon>
        <taxon>Spermatophyta</taxon>
        <taxon>Magnoliopsida</taxon>
        <taxon>eudicotyledons</taxon>
        <taxon>Gunneridae</taxon>
        <taxon>Pentapetalae</taxon>
        <taxon>Caryophyllales</taxon>
        <taxon>Cactineae</taxon>
        <taxon>Cactaceae</taxon>
        <taxon>Cactoideae</taxon>
        <taxon>Echinocereeae</taxon>
        <taxon>Carnegiea</taxon>
    </lineage>
</organism>
<dbReference type="Pfam" id="PF00161">
    <property type="entry name" value="RIP"/>
    <property type="match status" value="1"/>
</dbReference>
<dbReference type="GO" id="GO:0017148">
    <property type="term" value="P:negative regulation of translation"/>
    <property type="evidence" value="ECO:0007669"/>
    <property type="project" value="UniProtKB-KW"/>
</dbReference>
<evidence type="ECO:0000313" key="10">
    <source>
        <dbReference type="Proteomes" id="UP001153076"/>
    </source>
</evidence>
<dbReference type="GO" id="GO:0090729">
    <property type="term" value="F:toxin activity"/>
    <property type="evidence" value="ECO:0007669"/>
    <property type="project" value="UniProtKB-KW"/>
</dbReference>
<dbReference type="GO" id="GO:0030598">
    <property type="term" value="F:rRNA N-glycosylase activity"/>
    <property type="evidence" value="ECO:0007669"/>
    <property type="project" value="UniProtKB-EC"/>
</dbReference>
<name>A0A9Q1GG05_9CARY</name>
<evidence type="ECO:0000313" key="9">
    <source>
        <dbReference type="EMBL" id="KAJ8419606.1"/>
    </source>
</evidence>
<evidence type="ECO:0000256" key="6">
    <source>
        <dbReference type="ARBA" id="ARBA00022821"/>
    </source>
</evidence>
<dbReference type="GO" id="GO:0006952">
    <property type="term" value="P:defense response"/>
    <property type="evidence" value="ECO:0007669"/>
    <property type="project" value="UniProtKB-KW"/>
</dbReference>
<gene>
    <name evidence="9" type="ORF">Cgig2_005267</name>
</gene>
<keyword evidence="7 8" id="KW-0652">Protein synthesis inhibitor</keyword>
<comment type="caution">
    <text evidence="9">The sequence shown here is derived from an EMBL/GenBank/DDBJ whole genome shotgun (WGS) entry which is preliminary data.</text>
</comment>
<dbReference type="AlphaFoldDB" id="A0A9Q1GG05"/>
<keyword evidence="6 8" id="KW-0611">Plant defense</keyword>
<reference evidence="9" key="1">
    <citation type="submission" date="2022-04" db="EMBL/GenBank/DDBJ databases">
        <title>Carnegiea gigantea Genome sequencing and assembly v2.</title>
        <authorList>
            <person name="Copetti D."/>
            <person name="Sanderson M.J."/>
            <person name="Burquez A."/>
            <person name="Wojciechowski M.F."/>
        </authorList>
    </citation>
    <scope>NUCLEOTIDE SEQUENCE</scope>
    <source>
        <strain evidence="9">SGP5-SGP5p</strain>
        <tissue evidence="9">Aerial part</tissue>
    </source>
</reference>
<keyword evidence="10" id="KW-1185">Reference proteome</keyword>
<dbReference type="InterPro" id="IPR016138">
    <property type="entry name" value="Ribosome_inactivat_prot_sub1"/>
</dbReference>
<comment type="catalytic activity">
    <reaction evidence="1 8">
        <text>Endohydrolysis of the N-glycosidic bond at one specific adenosine on the 28S rRNA.</text>
        <dbReference type="EC" id="3.2.2.22"/>
    </reaction>
</comment>
<dbReference type="OrthoDB" id="1704365at2759"/>
<evidence type="ECO:0000256" key="8">
    <source>
        <dbReference type="RuleBase" id="RU004915"/>
    </source>
</evidence>
<evidence type="ECO:0000256" key="1">
    <source>
        <dbReference type="ARBA" id="ARBA00000237"/>
    </source>
</evidence>
<keyword evidence="5 8" id="KW-0378">Hydrolase</keyword>
<accession>A0A9Q1GG05</accession>
<dbReference type="InterPro" id="IPR001574">
    <property type="entry name" value="Ribosome_inactivat_prot"/>
</dbReference>
<dbReference type="SUPFAM" id="SSF56371">
    <property type="entry name" value="Ribosome inactivating proteins (RIP)"/>
    <property type="match status" value="1"/>
</dbReference>
<sequence>MHFLGLDQPKQAANEPQARNCLLTRTPPDVGPYITPLELLCHGLLCPDYDDHAKASSSSAVSSSTSTVLPFPSSQPRYRYIELVSNEHNSITLAINMDTINVVGYSNPHLGCVRARFFSDAPDYAKQNLFPHARGHLCTEDIGYFSNYDSLEGVALLWPESNI</sequence>
<evidence type="ECO:0000256" key="2">
    <source>
        <dbReference type="ARBA" id="ARBA00008544"/>
    </source>
</evidence>
<dbReference type="EC" id="3.2.2.22" evidence="3 8"/>
<evidence type="ECO:0000256" key="7">
    <source>
        <dbReference type="ARBA" id="ARBA00023193"/>
    </source>
</evidence>
<evidence type="ECO:0000256" key="4">
    <source>
        <dbReference type="ARBA" id="ARBA00022656"/>
    </source>
</evidence>
<protein>
    <recommendedName>
        <fullName evidence="3 8">rRNA N-glycosylase</fullName>
        <ecNumber evidence="3 8">3.2.2.22</ecNumber>
    </recommendedName>
</protein>
<proteinExistence type="inferred from homology"/>
<evidence type="ECO:0000256" key="3">
    <source>
        <dbReference type="ARBA" id="ARBA00012001"/>
    </source>
</evidence>
<dbReference type="EMBL" id="JAKOGI010004754">
    <property type="protein sequence ID" value="KAJ8419606.1"/>
    <property type="molecule type" value="Genomic_DNA"/>
</dbReference>
<comment type="similarity">
    <text evidence="2">Belongs to the ribosome-inactivating protein family. Type 1 RIP subfamily.</text>
</comment>
<dbReference type="InterPro" id="IPR036041">
    <property type="entry name" value="Ribosome-inact_prot_sf"/>
</dbReference>
<dbReference type="Gene3D" id="3.40.420.10">
    <property type="entry name" value="Ricin (A subunit), domain 1"/>
    <property type="match status" value="1"/>
</dbReference>
<evidence type="ECO:0000256" key="5">
    <source>
        <dbReference type="ARBA" id="ARBA00022801"/>
    </source>
</evidence>
<keyword evidence="4 8" id="KW-0800">Toxin</keyword>